<sequence>MWSWSLLTLLWTASVYARPRGAGSGAGDRGDVSIWIDERQVKEFSGMQMQIFIVSDGRVMPYILDPALEQRLPVVPGDVSTVNFTWRAGVLKEYFYQFDILQSSDTTVLQHPHVTVERQGRVPAFAKSFRVYVNCTGGKAGVVSVLIGLRIFDARGVHLTGTPLRLRLRKECLDSSEVRCEDKSCPSYRRTPLCYPQCMNNGTCVSPGVCSCQDGYQGPQCEGGICSLPCLNGGKCNQKDTCSCRRGYYGPRCEYSKCVIPCLNGRCVGVNRCRCFKGFIGAQCDRRRRGSRHNRNRKRHLKKSTSTPRTTKAKDV</sequence>
<evidence type="ECO:0000256" key="2">
    <source>
        <dbReference type="ARBA" id="ARBA00004613"/>
    </source>
</evidence>
<feature type="chain" id="PRO_5047351511" description="Wnt inhibitory factor 1" evidence="12">
    <location>
        <begin position="18"/>
        <end position="316"/>
    </location>
</feature>
<organism evidence="15 16">
    <name type="scientific">Cordylochernes scorpioides</name>
    <dbReference type="NCBI Taxonomy" id="51811"/>
    <lineage>
        <taxon>Eukaryota</taxon>
        <taxon>Metazoa</taxon>
        <taxon>Ecdysozoa</taxon>
        <taxon>Arthropoda</taxon>
        <taxon>Chelicerata</taxon>
        <taxon>Arachnida</taxon>
        <taxon>Pseudoscorpiones</taxon>
        <taxon>Cheliferoidea</taxon>
        <taxon>Chernetidae</taxon>
        <taxon>Cordylochernes</taxon>
    </lineage>
</organism>
<feature type="domain" description="EGF-like" evidence="13">
    <location>
        <begin position="222"/>
        <end position="254"/>
    </location>
</feature>
<evidence type="ECO:0000256" key="5">
    <source>
        <dbReference type="ARBA" id="ARBA00022525"/>
    </source>
</evidence>
<evidence type="ECO:0000256" key="4">
    <source>
        <dbReference type="ARBA" id="ARBA00022473"/>
    </source>
</evidence>
<dbReference type="SMART" id="SM00469">
    <property type="entry name" value="WIF"/>
    <property type="match status" value="1"/>
</dbReference>
<dbReference type="PRINTS" id="PR01901">
    <property type="entry name" value="WIFPROTEIN"/>
</dbReference>
<evidence type="ECO:0000256" key="10">
    <source>
        <dbReference type="PROSITE-ProRule" id="PRU00076"/>
    </source>
</evidence>
<feature type="domain" description="WIF" evidence="14">
    <location>
        <begin position="34"/>
        <end position="172"/>
    </location>
</feature>
<dbReference type="PROSITE" id="PS50026">
    <property type="entry name" value="EGF_3"/>
    <property type="match status" value="1"/>
</dbReference>
<keyword evidence="9" id="KW-0325">Glycoprotein</keyword>
<dbReference type="InterPro" id="IPR050969">
    <property type="entry name" value="Dev_Signal_Modulators"/>
</dbReference>
<keyword evidence="5" id="KW-0964">Secreted</keyword>
<keyword evidence="6" id="KW-0879">Wnt signaling pathway</keyword>
<keyword evidence="16" id="KW-1185">Reference proteome</keyword>
<feature type="region of interest" description="Disordered" evidence="11">
    <location>
        <begin position="290"/>
        <end position="316"/>
    </location>
</feature>
<protein>
    <recommendedName>
        <fullName evidence="3">Wnt inhibitory factor 1</fullName>
    </recommendedName>
</protein>
<dbReference type="CDD" id="cd00054">
    <property type="entry name" value="EGF_CA"/>
    <property type="match status" value="2"/>
</dbReference>
<evidence type="ECO:0000256" key="7">
    <source>
        <dbReference type="ARBA" id="ARBA00022729"/>
    </source>
</evidence>
<keyword evidence="10" id="KW-0245">EGF-like domain</keyword>
<evidence type="ECO:0000313" key="16">
    <source>
        <dbReference type="Proteomes" id="UP001235939"/>
    </source>
</evidence>
<feature type="disulfide bond" evidence="10">
    <location>
        <begin position="226"/>
        <end position="236"/>
    </location>
</feature>
<dbReference type="InterPro" id="IPR003306">
    <property type="entry name" value="WIF"/>
</dbReference>
<dbReference type="PROSITE" id="PS00022">
    <property type="entry name" value="EGF_1"/>
    <property type="match status" value="1"/>
</dbReference>
<dbReference type="PROSITE" id="PS01186">
    <property type="entry name" value="EGF_2"/>
    <property type="match status" value="2"/>
</dbReference>
<feature type="compositionally biased region" description="Basic residues" evidence="11">
    <location>
        <begin position="290"/>
        <end position="303"/>
    </location>
</feature>
<evidence type="ECO:0000256" key="1">
    <source>
        <dbReference type="ARBA" id="ARBA00003309"/>
    </source>
</evidence>
<dbReference type="InterPro" id="IPR013309">
    <property type="entry name" value="Wnt-inh"/>
</dbReference>
<evidence type="ECO:0000259" key="14">
    <source>
        <dbReference type="PROSITE" id="PS50814"/>
    </source>
</evidence>
<evidence type="ECO:0000256" key="3">
    <source>
        <dbReference type="ARBA" id="ARBA00013854"/>
    </source>
</evidence>
<name>A0ABY6KL26_9ARAC</name>
<comment type="subcellular location">
    <subcellularLocation>
        <location evidence="2">Secreted</location>
    </subcellularLocation>
</comment>
<dbReference type="PANTHER" id="PTHR14949">
    <property type="entry name" value="EGF-LIKE-DOMAIN, MULTIPLE 7, 8"/>
    <property type="match status" value="1"/>
</dbReference>
<comment type="function">
    <text evidence="1">Binds to WNT proteins and inhibits their activities. May be involved in mesoderm segmentation.</text>
</comment>
<dbReference type="EMBL" id="CP092867">
    <property type="protein sequence ID" value="UYV68300.1"/>
    <property type="molecule type" value="Genomic_DNA"/>
</dbReference>
<dbReference type="Gene3D" id="2.10.25.10">
    <property type="entry name" value="Laminin"/>
    <property type="match status" value="2"/>
</dbReference>
<dbReference type="PROSITE" id="PS50814">
    <property type="entry name" value="WIF"/>
    <property type="match status" value="1"/>
</dbReference>
<dbReference type="InterPro" id="IPR000742">
    <property type="entry name" value="EGF"/>
</dbReference>
<dbReference type="PANTHER" id="PTHR14949:SF32">
    <property type="entry name" value="WNT INHIBITORY FACTOR 1"/>
    <property type="match status" value="1"/>
</dbReference>
<dbReference type="Proteomes" id="UP001235939">
    <property type="component" value="Chromosome 05"/>
</dbReference>
<dbReference type="SMART" id="SM00181">
    <property type="entry name" value="EGF"/>
    <property type="match status" value="3"/>
</dbReference>
<feature type="disulfide bond" evidence="10">
    <location>
        <begin position="244"/>
        <end position="253"/>
    </location>
</feature>
<evidence type="ECO:0000256" key="12">
    <source>
        <dbReference type="SAM" id="SignalP"/>
    </source>
</evidence>
<proteinExistence type="predicted"/>
<accession>A0ABY6KL26</accession>
<keyword evidence="4" id="KW-0217">Developmental protein</keyword>
<dbReference type="Pfam" id="PF02019">
    <property type="entry name" value="WIF"/>
    <property type="match status" value="1"/>
</dbReference>
<dbReference type="InterPro" id="IPR038677">
    <property type="entry name" value="WIF_sf"/>
</dbReference>
<feature type="signal peptide" evidence="12">
    <location>
        <begin position="1"/>
        <end position="17"/>
    </location>
</feature>
<reference evidence="15 16" key="1">
    <citation type="submission" date="2022-01" db="EMBL/GenBank/DDBJ databases">
        <title>A chromosomal length assembly of Cordylochernes scorpioides.</title>
        <authorList>
            <person name="Zeh D."/>
            <person name="Zeh J."/>
        </authorList>
    </citation>
    <scope>NUCLEOTIDE SEQUENCE [LARGE SCALE GENOMIC DNA]</scope>
    <source>
        <strain evidence="15">IN4F17</strain>
        <tissue evidence="15">Whole Body</tissue>
    </source>
</reference>
<comment type="caution">
    <text evidence="10">Lacks conserved residue(s) required for the propagation of feature annotation.</text>
</comment>
<dbReference type="Gene3D" id="2.60.40.2170">
    <property type="entry name" value="Wnt, WIF domain"/>
    <property type="match status" value="1"/>
</dbReference>
<keyword evidence="8 10" id="KW-1015">Disulfide bond</keyword>
<evidence type="ECO:0000259" key="13">
    <source>
        <dbReference type="PROSITE" id="PS50026"/>
    </source>
</evidence>
<evidence type="ECO:0000256" key="6">
    <source>
        <dbReference type="ARBA" id="ARBA00022687"/>
    </source>
</evidence>
<evidence type="ECO:0000256" key="8">
    <source>
        <dbReference type="ARBA" id="ARBA00023157"/>
    </source>
</evidence>
<evidence type="ECO:0000313" key="15">
    <source>
        <dbReference type="EMBL" id="UYV68300.1"/>
    </source>
</evidence>
<keyword evidence="7 12" id="KW-0732">Signal</keyword>
<evidence type="ECO:0000256" key="11">
    <source>
        <dbReference type="SAM" id="MobiDB-lite"/>
    </source>
</evidence>
<evidence type="ECO:0000256" key="9">
    <source>
        <dbReference type="ARBA" id="ARBA00023180"/>
    </source>
</evidence>
<gene>
    <name evidence="15" type="ORF">LAZ67_5003776</name>
</gene>